<accession>U5GGB7</accession>
<dbReference type="InParanoid" id="U5GGB7"/>
<dbReference type="Proteomes" id="UP000006729">
    <property type="component" value="Chromosome 5"/>
</dbReference>
<dbReference type="HOGENOM" id="CLU_2835958_0_0_1"/>
<name>U5GGB7_POPTR</name>
<evidence type="ECO:0000313" key="1">
    <source>
        <dbReference type="EMBL" id="PNT36950.1"/>
    </source>
</evidence>
<evidence type="ECO:0000313" key="2">
    <source>
        <dbReference type="Proteomes" id="UP000006729"/>
    </source>
</evidence>
<dbReference type="EMBL" id="CM009294">
    <property type="protein sequence ID" value="PNT36950.1"/>
    <property type="molecule type" value="Genomic_DNA"/>
</dbReference>
<dbReference type="AlphaFoldDB" id="U5GGB7"/>
<sequence>MVGFACDVDGSPILALNSFAFHIKDAYSQTQPHYSATWLGLGCPCSNLTFEFTSAHQFIVWLILSI</sequence>
<gene>
    <name evidence="1" type="ORF">POPTR_005G158700</name>
</gene>
<reference evidence="1 2" key="1">
    <citation type="journal article" date="2006" name="Science">
        <title>The genome of black cottonwood, Populus trichocarpa (Torr. &amp; Gray).</title>
        <authorList>
            <person name="Tuskan G.A."/>
            <person name="Difazio S."/>
            <person name="Jansson S."/>
            <person name="Bohlmann J."/>
            <person name="Grigoriev I."/>
            <person name="Hellsten U."/>
            <person name="Putnam N."/>
            <person name="Ralph S."/>
            <person name="Rombauts S."/>
            <person name="Salamov A."/>
            <person name="Schein J."/>
            <person name="Sterck L."/>
            <person name="Aerts A."/>
            <person name="Bhalerao R.R."/>
            <person name="Bhalerao R.P."/>
            <person name="Blaudez D."/>
            <person name="Boerjan W."/>
            <person name="Brun A."/>
            <person name="Brunner A."/>
            <person name="Busov V."/>
            <person name="Campbell M."/>
            <person name="Carlson J."/>
            <person name="Chalot M."/>
            <person name="Chapman J."/>
            <person name="Chen G.L."/>
            <person name="Cooper D."/>
            <person name="Coutinho P.M."/>
            <person name="Couturier J."/>
            <person name="Covert S."/>
            <person name="Cronk Q."/>
            <person name="Cunningham R."/>
            <person name="Davis J."/>
            <person name="Degroeve S."/>
            <person name="Dejardin A."/>
            <person name="Depamphilis C."/>
            <person name="Detter J."/>
            <person name="Dirks B."/>
            <person name="Dubchak I."/>
            <person name="Duplessis S."/>
            <person name="Ehlting J."/>
            <person name="Ellis B."/>
            <person name="Gendler K."/>
            <person name="Goodstein D."/>
            <person name="Gribskov M."/>
            <person name="Grimwood J."/>
            <person name="Groover A."/>
            <person name="Gunter L."/>
            <person name="Hamberger B."/>
            <person name="Heinze B."/>
            <person name="Helariutta Y."/>
            <person name="Henrissat B."/>
            <person name="Holligan D."/>
            <person name="Holt R."/>
            <person name="Huang W."/>
            <person name="Islam-Faridi N."/>
            <person name="Jones S."/>
            <person name="Jones-Rhoades M."/>
            <person name="Jorgensen R."/>
            <person name="Joshi C."/>
            <person name="Kangasjarvi J."/>
            <person name="Karlsson J."/>
            <person name="Kelleher C."/>
            <person name="Kirkpatrick R."/>
            <person name="Kirst M."/>
            <person name="Kohler A."/>
            <person name="Kalluri U."/>
            <person name="Larimer F."/>
            <person name="Leebens-Mack J."/>
            <person name="Leple J.C."/>
            <person name="Locascio P."/>
            <person name="Lou Y."/>
            <person name="Lucas S."/>
            <person name="Martin F."/>
            <person name="Montanini B."/>
            <person name="Napoli C."/>
            <person name="Nelson D.R."/>
            <person name="Nelson C."/>
            <person name="Nieminen K."/>
            <person name="Nilsson O."/>
            <person name="Pereda V."/>
            <person name="Peter G."/>
            <person name="Philippe R."/>
            <person name="Pilate G."/>
            <person name="Poliakov A."/>
            <person name="Razumovskaya J."/>
            <person name="Richardson P."/>
            <person name="Rinaldi C."/>
            <person name="Ritland K."/>
            <person name="Rouze P."/>
            <person name="Ryaboy D."/>
            <person name="Schmutz J."/>
            <person name="Schrader J."/>
            <person name="Segerman B."/>
            <person name="Shin H."/>
            <person name="Siddiqui A."/>
            <person name="Sterky F."/>
            <person name="Terry A."/>
            <person name="Tsai C.J."/>
            <person name="Uberbacher E."/>
            <person name="Unneberg P."/>
            <person name="Vahala J."/>
            <person name="Wall K."/>
            <person name="Wessler S."/>
            <person name="Yang G."/>
            <person name="Yin T."/>
            <person name="Douglas C."/>
            <person name="Marra M."/>
            <person name="Sandberg G."/>
            <person name="Van de Peer Y."/>
            <person name="Rokhsar D."/>
        </authorList>
    </citation>
    <scope>NUCLEOTIDE SEQUENCE [LARGE SCALE GENOMIC DNA]</scope>
    <source>
        <strain evidence="2">cv. Nisqually</strain>
    </source>
</reference>
<protein>
    <submittedName>
        <fullName evidence="1">Uncharacterized protein</fullName>
    </submittedName>
</protein>
<keyword evidence="2" id="KW-1185">Reference proteome</keyword>
<proteinExistence type="predicted"/>
<organism evidence="1 2">
    <name type="scientific">Populus trichocarpa</name>
    <name type="common">Western balsam poplar</name>
    <name type="synonym">Populus balsamifera subsp. trichocarpa</name>
    <dbReference type="NCBI Taxonomy" id="3694"/>
    <lineage>
        <taxon>Eukaryota</taxon>
        <taxon>Viridiplantae</taxon>
        <taxon>Streptophyta</taxon>
        <taxon>Embryophyta</taxon>
        <taxon>Tracheophyta</taxon>
        <taxon>Spermatophyta</taxon>
        <taxon>Magnoliopsida</taxon>
        <taxon>eudicotyledons</taxon>
        <taxon>Gunneridae</taxon>
        <taxon>Pentapetalae</taxon>
        <taxon>rosids</taxon>
        <taxon>fabids</taxon>
        <taxon>Malpighiales</taxon>
        <taxon>Salicaceae</taxon>
        <taxon>Saliceae</taxon>
        <taxon>Populus</taxon>
    </lineage>
</organism>